<reference evidence="2" key="1">
    <citation type="journal article" date="2017" name="Nature">
        <title>The genome of Chenopodium quinoa.</title>
        <authorList>
            <person name="Jarvis D.E."/>
            <person name="Ho Y.S."/>
            <person name="Lightfoot D.J."/>
            <person name="Schmoeckel S.M."/>
            <person name="Li B."/>
            <person name="Borm T.J.A."/>
            <person name="Ohyanagi H."/>
            <person name="Mineta K."/>
            <person name="Michell C.T."/>
            <person name="Saber N."/>
            <person name="Kharbatia N.M."/>
            <person name="Rupper R.R."/>
            <person name="Sharp A.R."/>
            <person name="Dally N."/>
            <person name="Boughton B.A."/>
            <person name="Woo Y.H."/>
            <person name="Gao G."/>
            <person name="Schijlen E.G.W.M."/>
            <person name="Guo X."/>
            <person name="Momin A.A."/>
            <person name="Negrao S."/>
            <person name="Al-Babili S."/>
            <person name="Gehring C."/>
            <person name="Roessner U."/>
            <person name="Jung C."/>
            <person name="Murphy K."/>
            <person name="Arold S.T."/>
            <person name="Gojobori T."/>
            <person name="van der Linden C.G."/>
            <person name="van Loo E.N."/>
            <person name="Jellen E.N."/>
            <person name="Maughan P.J."/>
            <person name="Tester M."/>
        </authorList>
    </citation>
    <scope>NUCLEOTIDE SEQUENCE [LARGE SCALE GENOMIC DNA]</scope>
    <source>
        <strain evidence="2">cv. PI 614886</strain>
    </source>
</reference>
<dbReference type="PANTHER" id="PTHR47123:SF6">
    <property type="entry name" value="F-BOX PROTEIN SKIP23-LIKE ISOFORM X1"/>
    <property type="match status" value="1"/>
</dbReference>
<reference evidence="2" key="2">
    <citation type="submission" date="2021-03" db="UniProtKB">
        <authorList>
            <consortium name="EnsemblPlants"/>
        </authorList>
    </citation>
    <scope>IDENTIFICATION</scope>
</reference>
<dbReference type="SUPFAM" id="SSF81383">
    <property type="entry name" value="F-box domain"/>
    <property type="match status" value="1"/>
</dbReference>
<dbReference type="Gene3D" id="1.20.1280.50">
    <property type="match status" value="1"/>
</dbReference>
<evidence type="ECO:0000259" key="1">
    <source>
        <dbReference type="SMART" id="SM00256"/>
    </source>
</evidence>
<dbReference type="InterPro" id="IPR005174">
    <property type="entry name" value="KIB1-4_b-propeller"/>
</dbReference>
<evidence type="ECO:0000313" key="2">
    <source>
        <dbReference type="EnsemblPlants" id="AUR62008100-RA:cds"/>
    </source>
</evidence>
<feature type="domain" description="F-box" evidence="1">
    <location>
        <begin position="11"/>
        <end position="52"/>
    </location>
</feature>
<dbReference type="Gramene" id="AUR62008100-RA">
    <property type="protein sequence ID" value="AUR62008100-RA:cds"/>
    <property type="gene ID" value="AUR62008100"/>
</dbReference>
<dbReference type="Pfam" id="PF12937">
    <property type="entry name" value="F-box-like"/>
    <property type="match status" value="1"/>
</dbReference>
<dbReference type="Pfam" id="PF03478">
    <property type="entry name" value="Beta-prop_KIB1-4"/>
    <property type="match status" value="1"/>
</dbReference>
<accession>A0A803L8B1</accession>
<name>A0A803L8B1_CHEQI</name>
<proteinExistence type="predicted"/>
<dbReference type="Proteomes" id="UP000596660">
    <property type="component" value="Unplaced"/>
</dbReference>
<evidence type="ECO:0000313" key="3">
    <source>
        <dbReference type="Proteomes" id="UP000596660"/>
    </source>
</evidence>
<dbReference type="CDD" id="cd09917">
    <property type="entry name" value="F-box_SF"/>
    <property type="match status" value="1"/>
</dbReference>
<sequence length="404" mass="46104">MQHCSINWANLPPELLSKISSHLKSRYDHLKFRAVCKQWRSSTPFSGHLLDSKLPLQIPSHSAIFKQSNSPILLVRTATVLLQPLDHTSSMANPWLISVEELNPGKLRPRFPLTKTTINDLPSSFPEKLDLLNCRVSVLGQGLKLCFDKWDEKVFDFYGFRGYAIKVVLLSDCDAKNVINHVDVVFALTNFGNLILFELESGELRSISYGLSDKFNFSDIVSLKGQVCAIDGGGIAYLIDGCGSSVKMVTSCTFSMVFNSFSTKLKLLVESFGDLYMIHGSCDEYFEVYKLDFELRVWDKVDSLGDQILLVTFDNCYFVDAERLPGFRGNCIVFPKDRFHAYNTEWYYPDDILFQRENRRPEINVAYLDEGIFRDCLLLSNSGLLVYFWPPPSWARPRSLSKDR</sequence>
<dbReference type="InterPro" id="IPR001810">
    <property type="entry name" value="F-box_dom"/>
</dbReference>
<protein>
    <recommendedName>
        <fullName evidence="1">F-box domain-containing protein</fullName>
    </recommendedName>
</protein>
<keyword evidence="3" id="KW-1185">Reference proteome</keyword>
<dbReference type="PANTHER" id="PTHR47123">
    <property type="entry name" value="F-BOX PROTEIN SKIP23"/>
    <property type="match status" value="1"/>
</dbReference>
<dbReference type="AlphaFoldDB" id="A0A803L8B1"/>
<dbReference type="InterPro" id="IPR036047">
    <property type="entry name" value="F-box-like_dom_sf"/>
</dbReference>
<dbReference type="InterPro" id="IPR051304">
    <property type="entry name" value="SCF_F-box_domain"/>
</dbReference>
<dbReference type="SMART" id="SM00256">
    <property type="entry name" value="FBOX"/>
    <property type="match status" value="1"/>
</dbReference>
<dbReference type="EnsemblPlants" id="AUR62008100-RA">
    <property type="protein sequence ID" value="AUR62008100-RA:cds"/>
    <property type="gene ID" value="AUR62008100"/>
</dbReference>
<dbReference type="OMA" id="CHEERWT"/>
<organism evidence="2 3">
    <name type="scientific">Chenopodium quinoa</name>
    <name type="common">Quinoa</name>
    <dbReference type="NCBI Taxonomy" id="63459"/>
    <lineage>
        <taxon>Eukaryota</taxon>
        <taxon>Viridiplantae</taxon>
        <taxon>Streptophyta</taxon>
        <taxon>Embryophyta</taxon>
        <taxon>Tracheophyta</taxon>
        <taxon>Spermatophyta</taxon>
        <taxon>Magnoliopsida</taxon>
        <taxon>eudicotyledons</taxon>
        <taxon>Gunneridae</taxon>
        <taxon>Pentapetalae</taxon>
        <taxon>Caryophyllales</taxon>
        <taxon>Chenopodiaceae</taxon>
        <taxon>Chenopodioideae</taxon>
        <taxon>Atripliceae</taxon>
        <taxon>Chenopodium</taxon>
    </lineage>
</organism>